<evidence type="ECO:0000256" key="1">
    <source>
        <dbReference type="ARBA" id="ARBA00022729"/>
    </source>
</evidence>
<keyword evidence="2 4" id="KW-0456">Lyase</keyword>
<evidence type="ECO:0000256" key="5">
    <source>
        <dbReference type="RuleBase" id="RU003495"/>
    </source>
</evidence>
<dbReference type="InterPro" id="IPR034718">
    <property type="entry name" value="RlpA"/>
</dbReference>
<dbReference type="EC" id="4.2.2.-" evidence="4"/>
<dbReference type="HAMAP" id="MF_02071">
    <property type="entry name" value="RlpA"/>
    <property type="match status" value="1"/>
</dbReference>
<comment type="similarity">
    <text evidence="4 5">Belongs to the RlpA family.</text>
</comment>
<evidence type="ECO:0000313" key="8">
    <source>
        <dbReference type="EMBL" id="MBU8546960.1"/>
    </source>
</evidence>
<name>A0ABS6HDZ9_9PROT</name>
<proteinExistence type="inferred from homology"/>
<dbReference type="InterPro" id="IPR012997">
    <property type="entry name" value="RplA"/>
</dbReference>
<dbReference type="NCBIfam" id="TIGR00413">
    <property type="entry name" value="rlpA"/>
    <property type="match status" value="1"/>
</dbReference>
<dbReference type="CDD" id="cd22268">
    <property type="entry name" value="DPBB_RlpA-like"/>
    <property type="match status" value="1"/>
</dbReference>
<reference evidence="8 9" key="1">
    <citation type="submission" date="2021-01" db="EMBL/GenBank/DDBJ databases">
        <title>Roseomonas sp. nov, a bacterium isolated from an oil production mixture in Yumen Oilfield.</title>
        <authorList>
            <person name="Wu D."/>
        </authorList>
    </citation>
    <scope>NUCLEOTIDE SEQUENCE [LARGE SCALE GENOMIC DNA]</scope>
    <source>
        <strain evidence="8 9">ROY-5-3</strain>
    </source>
</reference>
<comment type="function">
    <text evidence="4">Lytic transglycosylase with a strong preference for naked glycan strands that lack stem peptides.</text>
</comment>
<dbReference type="Pfam" id="PF03330">
    <property type="entry name" value="DPBB_1"/>
    <property type="match status" value="1"/>
</dbReference>
<keyword evidence="3 4" id="KW-0961">Cell wall biogenesis/degradation</keyword>
<evidence type="ECO:0000256" key="2">
    <source>
        <dbReference type="ARBA" id="ARBA00023239"/>
    </source>
</evidence>
<dbReference type="EMBL" id="JAERQM010000010">
    <property type="protein sequence ID" value="MBU8546960.1"/>
    <property type="molecule type" value="Genomic_DNA"/>
</dbReference>
<evidence type="ECO:0000256" key="3">
    <source>
        <dbReference type="ARBA" id="ARBA00023316"/>
    </source>
</evidence>
<dbReference type="Proteomes" id="UP000689967">
    <property type="component" value="Unassembled WGS sequence"/>
</dbReference>
<keyword evidence="1" id="KW-0732">Signal</keyword>
<feature type="region of interest" description="Disordered" evidence="6">
    <location>
        <begin position="190"/>
        <end position="209"/>
    </location>
</feature>
<sequence>MAVLAVGCARRPAAPVAQPRYMLGEAYQLGGLWSYPREDFALVETGLAVVATDSRAGRRTSNGEVHDPAILSAAHRTLQMPAVLAVTNLETGLQIEVRVNDRGPAQPGRVVALSRRAAELIGLRPGGTAQVRIEVVGEASRALAAGLPSQEVQELAISAAPLGSVERETLAPPPGATQASRLREARQLPGAGRAGGATAASTSATPPLRLPERVTRVAARPGLLWVDLATFSRRDMANRQAARLAGLRARVEVLGGGGRGAQPSYRVRLGPFNSVAEADRALEGTLRAGVSEARIRVE</sequence>
<dbReference type="Pfam" id="PF05036">
    <property type="entry name" value="SPOR"/>
    <property type="match status" value="1"/>
</dbReference>
<evidence type="ECO:0000259" key="7">
    <source>
        <dbReference type="PROSITE" id="PS51724"/>
    </source>
</evidence>
<organism evidence="8 9">
    <name type="scientific">Falsiroseomonas oleicola</name>
    <dbReference type="NCBI Taxonomy" id="2801474"/>
    <lineage>
        <taxon>Bacteria</taxon>
        <taxon>Pseudomonadati</taxon>
        <taxon>Pseudomonadota</taxon>
        <taxon>Alphaproteobacteria</taxon>
        <taxon>Acetobacterales</taxon>
        <taxon>Roseomonadaceae</taxon>
        <taxon>Falsiroseomonas</taxon>
    </lineage>
</organism>
<dbReference type="PANTHER" id="PTHR34183:SF1">
    <property type="entry name" value="ENDOLYTIC PEPTIDOGLYCAN TRANSGLYCOSYLASE RLPA"/>
    <property type="match status" value="1"/>
</dbReference>
<keyword evidence="9" id="KW-1185">Reference proteome</keyword>
<protein>
    <recommendedName>
        <fullName evidence="4">Endolytic peptidoglycan transglycosylase RlpA</fullName>
        <ecNumber evidence="4">4.2.2.-</ecNumber>
    </recommendedName>
</protein>
<comment type="caution">
    <text evidence="8">The sequence shown here is derived from an EMBL/GenBank/DDBJ whole genome shotgun (WGS) entry which is preliminary data.</text>
</comment>
<feature type="domain" description="SPOR" evidence="7">
    <location>
        <begin position="218"/>
        <end position="298"/>
    </location>
</feature>
<feature type="compositionally biased region" description="Low complexity" evidence="6">
    <location>
        <begin position="190"/>
        <end position="207"/>
    </location>
</feature>
<evidence type="ECO:0000256" key="6">
    <source>
        <dbReference type="SAM" id="MobiDB-lite"/>
    </source>
</evidence>
<evidence type="ECO:0000256" key="4">
    <source>
        <dbReference type="HAMAP-Rule" id="MF_02071"/>
    </source>
</evidence>
<dbReference type="PROSITE" id="PS51724">
    <property type="entry name" value="SPOR"/>
    <property type="match status" value="1"/>
</dbReference>
<dbReference type="InterPro" id="IPR009009">
    <property type="entry name" value="RlpA-like_DPBB"/>
</dbReference>
<gene>
    <name evidence="4" type="primary">rlpA</name>
    <name evidence="8" type="ORF">JJQ90_24790</name>
</gene>
<accession>A0ABS6HDZ9</accession>
<dbReference type="PANTHER" id="PTHR34183">
    <property type="entry name" value="ENDOLYTIC PEPTIDOGLYCAN TRANSGLYCOSYLASE RLPA"/>
    <property type="match status" value="1"/>
</dbReference>
<dbReference type="InterPro" id="IPR007730">
    <property type="entry name" value="SPOR-like_dom"/>
</dbReference>
<evidence type="ECO:0000313" key="9">
    <source>
        <dbReference type="Proteomes" id="UP000689967"/>
    </source>
</evidence>